<organism evidence="1 2">
    <name type="scientific">Sclerotinia nivalis</name>
    <dbReference type="NCBI Taxonomy" id="352851"/>
    <lineage>
        <taxon>Eukaryota</taxon>
        <taxon>Fungi</taxon>
        <taxon>Dikarya</taxon>
        <taxon>Ascomycota</taxon>
        <taxon>Pezizomycotina</taxon>
        <taxon>Leotiomycetes</taxon>
        <taxon>Helotiales</taxon>
        <taxon>Sclerotiniaceae</taxon>
        <taxon>Sclerotinia</taxon>
    </lineage>
</organism>
<dbReference type="EMBL" id="JAPEIS010000010">
    <property type="protein sequence ID" value="KAJ8062560.1"/>
    <property type="molecule type" value="Genomic_DNA"/>
</dbReference>
<evidence type="ECO:0000313" key="2">
    <source>
        <dbReference type="Proteomes" id="UP001152300"/>
    </source>
</evidence>
<reference evidence="1" key="1">
    <citation type="submission" date="2022-11" db="EMBL/GenBank/DDBJ databases">
        <title>Genome Resource of Sclerotinia nivalis Strain SnTB1, a Plant Pathogen Isolated from American Ginseng.</title>
        <authorList>
            <person name="Fan S."/>
        </authorList>
    </citation>
    <scope>NUCLEOTIDE SEQUENCE</scope>
    <source>
        <strain evidence="1">SnTB1</strain>
    </source>
</reference>
<sequence length="99" mass="11452">MDNRFLSKGQQNFNMDYIDAVARRHSGECYRKLVMAMQIVKQRSCSGNTGVGRNCTIMVANILYHKTSERMKPFPQQECLVNIYLFQLSVNENEEVIVT</sequence>
<protein>
    <submittedName>
        <fullName evidence="1">Uncharacterized protein</fullName>
    </submittedName>
</protein>
<name>A0A9X0AH45_9HELO</name>
<proteinExistence type="predicted"/>
<keyword evidence="2" id="KW-1185">Reference proteome</keyword>
<accession>A0A9X0AH45</accession>
<gene>
    <name evidence="1" type="ORF">OCU04_009086</name>
</gene>
<evidence type="ECO:0000313" key="1">
    <source>
        <dbReference type="EMBL" id="KAJ8062560.1"/>
    </source>
</evidence>
<dbReference type="AlphaFoldDB" id="A0A9X0AH45"/>
<dbReference type="Proteomes" id="UP001152300">
    <property type="component" value="Unassembled WGS sequence"/>
</dbReference>
<comment type="caution">
    <text evidence="1">The sequence shown here is derived from an EMBL/GenBank/DDBJ whole genome shotgun (WGS) entry which is preliminary data.</text>
</comment>